<evidence type="ECO:0000313" key="2">
    <source>
        <dbReference type="Proteomes" id="UP001519460"/>
    </source>
</evidence>
<dbReference type="AlphaFoldDB" id="A0ABD0J1Z4"/>
<organism evidence="1 2">
    <name type="scientific">Batillaria attramentaria</name>
    <dbReference type="NCBI Taxonomy" id="370345"/>
    <lineage>
        <taxon>Eukaryota</taxon>
        <taxon>Metazoa</taxon>
        <taxon>Spiralia</taxon>
        <taxon>Lophotrochozoa</taxon>
        <taxon>Mollusca</taxon>
        <taxon>Gastropoda</taxon>
        <taxon>Caenogastropoda</taxon>
        <taxon>Sorbeoconcha</taxon>
        <taxon>Cerithioidea</taxon>
        <taxon>Batillariidae</taxon>
        <taxon>Batillaria</taxon>
    </lineage>
</organism>
<name>A0ABD0J1Z4_9CAEN</name>
<keyword evidence="2" id="KW-1185">Reference proteome</keyword>
<protein>
    <submittedName>
        <fullName evidence="1">Uncharacterized protein</fullName>
    </submittedName>
</protein>
<accession>A0ABD0J1Z4</accession>
<comment type="caution">
    <text evidence="1">The sequence shown here is derived from an EMBL/GenBank/DDBJ whole genome shotgun (WGS) entry which is preliminary data.</text>
</comment>
<dbReference type="Proteomes" id="UP001519460">
    <property type="component" value="Unassembled WGS sequence"/>
</dbReference>
<sequence length="187" mass="20317">MVKTRVLVDNILVFTFPNSESQINSPQHIPVGVKATILQLTHEGDNIKYLTVCEVQVEECVKNKHGTNCTETCSSLCADRGGETTCDSITGNCFECQTGRWSPQCENNCAGNCEACDKNSGACQSCVGNFRPPSCTDCQTGWWGDQCNENCPAQCNGACDRNNGDCPNCNNHFASPDCTSIYTKNSF</sequence>
<dbReference type="EMBL" id="JACVVK020000720">
    <property type="protein sequence ID" value="KAK7452244.1"/>
    <property type="molecule type" value="Genomic_DNA"/>
</dbReference>
<proteinExistence type="predicted"/>
<gene>
    <name evidence="1" type="ORF">BaRGS_00039755</name>
</gene>
<evidence type="ECO:0000313" key="1">
    <source>
        <dbReference type="EMBL" id="KAK7452244.1"/>
    </source>
</evidence>
<reference evidence="1 2" key="1">
    <citation type="journal article" date="2023" name="Sci. Data">
        <title>Genome assembly of the Korean intertidal mud-creeper Batillaria attramentaria.</title>
        <authorList>
            <person name="Patra A.K."/>
            <person name="Ho P.T."/>
            <person name="Jun S."/>
            <person name="Lee S.J."/>
            <person name="Kim Y."/>
            <person name="Won Y.J."/>
        </authorList>
    </citation>
    <scope>NUCLEOTIDE SEQUENCE [LARGE SCALE GENOMIC DNA]</scope>
    <source>
        <strain evidence="1">Wonlab-2016</strain>
    </source>
</reference>